<accession>A0ABS8TPF5</accession>
<comment type="caution">
    <text evidence="2">The sequence shown here is derived from an EMBL/GenBank/DDBJ whole genome shotgun (WGS) entry which is preliminary data.</text>
</comment>
<protein>
    <submittedName>
        <fullName evidence="2">Uncharacterized protein</fullName>
    </submittedName>
</protein>
<dbReference type="EMBL" id="JACEIK010001973">
    <property type="protein sequence ID" value="MCD7473457.1"/>
    <property type="molecule type" value="Genomic_DNA"/>
</dbReference>
<reference evidence="2 3" key="1">
    <citation type="journal article" date="2021" name="BMC Genomics">
        <title>Datura genome reveals duplications of psychoactive alkaloid biosynthetic genes and high mutation rate following tissue culture.</title>
        <authorList>
            <person name="Rajewski A."/>
            <person name="Carter-House D."/>
            <person name="Stajich J."/>
            <person name="Litt A."/>
        </authorList>
    </citation>
    <scope>NUCLEOTIDE SEQUENCE [LARGE SCALE GENOMIC DNA]</scope>
    <source>
        <strain evidence="2">AR-01</strain>
    </source>
</reference>
<dbReference type="Proteomes" id="UP000823775">
    <property type="component" value="Unassembled WGS sequence"/>
</dbReference>
<sequence length="69" mass="7550">MQLRIQPALTSFKSSSRSSCKRQPHDTAVSMPFWALNLKSLSCLVWLKINQSLLVSFQATGPVTPATGS</sequence>
<evidence type="ECO:0000256" key="1">
    <source>
        <dbReference type="SAM" id="MobiDB-lite"/>
    </source>
</evidence>
<evidence type="ECO:0000313" key="3">
    <source>
        <dbReference type="Proteomes" id="UP000823775"/>
    </source>
</evidence>
<gene>
    <name evidence="2" type="ORF">HAX54_015327</name>
</gene>
<organism evidence="2 3">
    <name type="scientific">Datura stramonium</name>
    <name type="common">Jimsonweed</name>
    <name type="synonym">Common thornapple</name>
    <dbReference type="NCBI Taxonomy" id="4076"/>
    <lineage>
        <taxon>Eukaryota</taxon>
        <taxon>Viridiplantae</taxon>
        <taxon>Streptophyta</taxon>
        <taxon>Embryophyta</taxon>
        <taxon>Tracheophyta</taxon>
        <taxon>Spermatophyta</taxon>
        <taxon>Magnoliopsida</taxon>
        <taxon>eudicotyledons</taxon>
        <taxon>Gunneridae</taxon>
        <taxon>Pentapetalae</taxon>
        <taxon>asterids</taxon>
        <taxon>lamiids</taxon>
        <taxon>Solanales</taxon>
        <taxon>Solanaceae</taxon>
        <taxon>Solanoideae</taxon>
        <taxon>Datureae</taxon>
        <taxon>Datura</taxon>
    </lineage>
</organism>
<keyword evidence="3" id="KW-1185">Reference proteome</keyword>
<name>A0ABS8TPF5_DATST</name>
<evidence type="ECO:0000313" key="2">
    <source>
        <dbReference type="EMBL" id="MCD7473457.1"/>
    </source>
</evidence>
<proteinExistence type="predicted"/>
<feature type="region of interest" description="Disordered" evidence="1">
    <location>
        <begin position="1"/>
        <end position="23"/>
    </location>
</feature>